<accession>A0ABV6I6Y1</accession>
<protein>
    <submittedName>
        <fullName evidence="1">Uncharacterized protein</fullName>
    </submittedName>
</protein>
<feature type="non-terminal residue" evidence="1">
    <location>
        <position position="117"/>
    </location>
</feature>
<dbReference type="Proteomes" id="UP001589799">
    <property type="component" value="Unassembled WGS sequence"/>
</dbReference>
<evidence type="ECO:0000313" key="2">
    <source>
        <dbReference type="Proteomes" id="UP001589799"/>
    </source>
</evidence>
<organism evidence="1 2">
    <name type="scientific">Paracoccus niistensis</name>
    <dbReference type="NCBI Taxonomy" id="632935"/>
    <lineage>
        <taxon>Bacteria</taxon>
        <taxon>Pseudomonadati</taxon>
        <taxon>Pseudomonadota</taxon>
        <taxon>Alphaproteobacteria</taxon>
        <taxon>Rhodobacterales</taxon>
        <taxon>Paracoccaceae</taxon>
        <taxon>Paracoccus</taxon>
    </lineage>
</organism>
<evidence type="ECO:0000313" key="1">
    <source>
        <dbReference type="EMBL" id="MFC0341985.1"/>
    </source>
</evidence>
<proteinExistence type="predicted"/>
<gene>
    <name evidence="1" type="ORF">ACFFII_14535</name>
</gene>
<keyword evidence="2" id="KW-1185">Reference proteome</keyword>
<sequence>MALILAVQIEAPRLHDGLKVLPDPLPLLPGVRGRLLEAAFHRLAVDANGLGRLENSRFDLTSGILGKIDRHLAAPDFVVQHLRLVKLGTRGAHDQLGPARVAEVAHDLGRDLGQLLA</sequence>
<reference evidence="1 2" key="1">
    <citation type="submission" date="2024-09" db="EMBL/GenBank/DDBJ databases">
        <authorList>
            <person name="Sun Q."/>
            <person name="Mori K."/>
        </authorList>
    </citation>
    <scope>NUCLEOTIDE SEQUENCE [LARGE SCALE GENOMIC DNA]</scope>
    <source>
        <strain evidence="1 2">KCTC 22789</strain>
    </source>
</reference>
<dbReference type="EMBL" id="JBHLWE010000042">
    <property type="protein sequence ID" value="MFC0341985.1"/>
    <property type="molecule type" value="Genomic_DNA"/>
</dbReference>
<comment type="caution">
    <text evidence="1">The sequence shown here is derived from an EMBL/GenBank/DDBJ whole genome shotgun (WGS) entry which is preliminary data.</text>
</comment>
<dbReference type="RefSeq" id="WP_377699593.1">
    <property type="nucleotide sequence ID" value="NZ_JBHLWE010000042.1"/>
</dbReference>
<name>A0ABV6I6Y1_9RHOB</name>